<dbReference type="GO" id="GO:0030313">
    <property type="term" value="C:cell envelope"/>
    <property type="evidence" value="ECO:0007669"/>
    <property type="project" value="TreeGrafter"/>
</dbReference>
<dbReference type="PANTHER" id="PTHR30097:SF4">
    <property type="entry name" value="SLR6042 PROTEIN"/>
    <property type="match status" value="1"/>
</dbReference>
<evidence type="ECO:0000259" key="2">
    <source>
        <dbReference type="Pfam" id="PF25973"/>
    </source>
</evidence>
<dbReference type="Gene3D" id="2.40.50.100">
    <property type="match status" value="1"/>
</dbReference>
<evidence type="ECO:0000313" key="3">
    <source>
        <dbReference type="EMBL" id="PIV01507.1"/>
    </source>
</evidence>
<evidence type="ECO:0000256" key="1">
    <source>
        <dbReference type="ARBA" id="ARBA00022448"/>
    </source>
</evidence>
<dbReference type="SUPFAM" id="SSF111369">
    <property type="entry name" value="HlyD-like secretion proteins"/>
    <property type="match status" value="1"/>
</dbReference>
<accession>A0A2M7BEJ5</accession>
<dbReference type="GO" id="GO:0060003">
    <property type="term" value="P:copper ion export"/>
    <property type="evidence" value="ECO:0007669"/>
    <property type="project" value="TreeGrafter"/>
</dbReference>
<dbReference type="Gene3D" id="1.10.287.470">
    <property type="entry name" value="Helix hairpin bin"/>
    <property type="match status" value="1"/>
</dbReference>
<evidence type="ECO:0000313" key="4">
    <source>
        <dbReference type="Proteomes" id="UP000230399"/>
    </source>
</evidence>
<dbReference type="PANTHER" id="PTHR30097">
    <property type="entry name" value="CATION EFFLUX SYSTEM PROTEIN CUSB"/>
    <property type="match status" value="1"/>
</dbReference>
<dbReference type="AlphaFoldDB" id="A0A2M7BEJ5"/>
<protein>
    <recommendedName>
        <fullName evidence="2">CzcB-like barrel-sandwich hybrid domain-containing protein</fullName>
    </recommendedName>
</protein>
<name>A0A2M7BEJ5_9BACT</name>
<dbReference type="InterPro" id="IPR058647">
    <property type="entry name" value="BSH_CzcB-like"/>
</dbReference>
<dbReference type="GO" id="GO:0015679">
    <property type="term" value="P:plasma membrane copper ion transport"/>
    <property type="evidence" value="ECO:0007669"/>
    <property type="project" value="TreeGrafter"/>
</dbReference>
<organism evidence="3 4">
    <name type="scientific">Candidatus Shapirobacteria bacterium CG03_land_8_20_14_0_80_40_19</name>
    <dbReference type="NCBI Taxonomy" id="1974880"/>
    <lineage>
        <taxon>Bacteria</taxon>
        <taxon>Candidatus Shapironibacteriota</taxon>
    </lineage>
</organism>
<sequence length="216" mass="24056">MTGKIFTGEIKARIIEVRFGLSGKVATVAKKAGDSVQKGNLLAALDRKILQTELDKQLADFEKTRADFEIFNLKQSGVLDDLTKYLKVEKQAQLNVSVKEVELAKARLDQADLFSPVEGTVIDESNITPGLYVTPSSNPFKILETASFWFEIKIEPEEILTFVRSRHGEVNLPSINKRVAVDSRPFFSGEKDFLVRLDLSDKQGLFLGLEGEASFS</sequence>
<keyword evidence="1" id="KW-0813">Transport</keyword>
<dbReference type="InterPro" id="IPR051909">
    <property type="entry name" value="MFP_Cation_Efflux"/>
</dbReference>
<reference evidence="4" key="1">
    <citation type="submission" date="2017-09" db="EMBL/GenBank/DDBJ databases">
        <title>Depth-based differentiation of microbial function through sediment-hosted aquifers and enrichment of novel symbionts in the deep terrestrial subsurface.</title>
        <authorList>
            <person name="Probst A.J."/>
            <person name="Ladd B."/>
            <person name="Jarett J.K."/>
            <person name="Geller-Mcgrath D.E."/>
            <person name="Sieber C.M.K."/>
            <person name="Emerson J.B."/>
            <person name="Anantharaman K."/>
            <person name="Thomas B.C."/>
            <person name="Malmstrom R."/>
            <person name="Stieglmeier M."/>
            <person name="Klingl A."/>
            <person name="Woyke T."/>
            <person name="Ryan C.M."/>
            <person name="Banfield J.F."/>
        </authorList>
    </citation>
    <scope>NUCLEOTIDE SEQUENCE [LARGE SCALE GENOMIC DNA]</scope>
</reference>
<gene>
    <name evidence="3" type="ORF">COS55_01695</name>
</gene>
<comment type="caution">
    <text evidence="3">The sequence shown here is derived from an EMBL/GenBank/DDBJ whole genome shotgun (WGS) entry which is preliminary data.</text>
</comment>
<dbReference type="Proteomes" id="UP000230399">
    <property type="component" value="Unassembled WGS sequence"/>
</dbReference>
<dbReference type="EMBL" id="PEVD01000024">
    <property type="protein sequence ID" value="PIV01507.1"/>
    <property type="molecule type" value="Genomic_DNA"/>
</dbReference>
<dbReference type="Pfam" id="PF25973">
    <property type="entry name" value="BSH_CzcB"/>
    <property type="match status" value="1"/>
</dbReference>
<feature type="domain" description="CzcB-like barrel-sandwich hybrid" evidence="2">
    <location>
        <begin position="15"/>
        <end position="142"/>
    </location>
</feature>
<proteinExistence type="predicted"/>